<feature type="region of interest" description="Disordered" evidence="2">
    <location>
        <begin position="629"/>
        <end position="658"/>
    </location>
</feature>
<protein>
    <submittedName>
        <fullName evidence="3">Uncharacterized protein</fullName>
    </submittedName>
</protein>
<accession>A0A830HLU0</accession>
<evidence type="ECO:0000256" key="2">
    <source>
        <dbReference type="SAM" id="MobiDB-lite"/>
    </source>
</evidence>
<dbReference type="AlphaFoldDB" id="A0A830HLU0"/>
<keyword evidence="4" id="KW-1185">Reference proteome</keyword>
<comment type="caution">
    <text evidence="3">The sequence shown here is derived from an EMBL/GenBank/DDBJ whole genome shotgun (WGS) entry which is preliminary data.</text>
</comment>
<feature type="region of interest" description="Disordered" evidence="2">
    <location>
        <begin position="411"/>
        <end position="430"/>
    </location>
</feature>
<feature type="coiled-coil region" evidence="1">
    <location>
        <begin position="233"/>
        <end position="260"/>
    </location>
</feature>
<keyword evidence="1" id="KW-0175">Coiled coil</keyword>
<reference evidence="3" key="1">
    <citation type="submission" date="2020-10" db="EMBL/GenBank/DDBJ databases">
        <title>Unveiling of a novel bifunctional photoreceptor, Dualchrome1, isolated from a cosmopolitan green alga.</title>
        <authorList>
            <person name="Suzuki S."/>
            <person name="Kawachi M."/>
        </authorList>
    </citation>
    <scope>NUCLEOTIDE SEQUENCE</scope>
    <source>
        <strain evidence="3">NIES 2893</strain>
    </source>
</reference>
<evidence type="ECO:0000313" key="4">
    <source>
        <dbReference type="Proteomes" id="UP000660262"/>
    </source>
</evidence>
<feature type="coiled-coil region" evidence="1">
    <location>
        <begin position="307"/>
        <end position="334"/>
    </location>
</feature>
<evidence type="ECO:0000313" key="3">
    <source>
        <dbReference type="EMBL" id="GHP06189.1"/>
    </source>
</evidence>
<proteinExistence type="predicted"/>
<dbReference type="PANTHER" id="PTHR43941">
    <property type="entry name" value="STRUCTURAL MAINTENANCE OF CHROMOSOMES PROTEIN 2"/>
    <property type="match status" value="1"/>
</dbReference>
<dbReference type="Proteomes" id="UP000660262">
    <property type="component" value="Unassembled WGS sequence"/>
</dbReference>
<dbReference type="InterPro" id="IPR009091">
    <property type="entry name" value="RCC1/BLIP-II"/>
</dbReference>
<dbReference type="Gene3D" id="2.130.10.30">
    <property type="entry name" value="Regulator of chromosome condensation 1/beta-lactamase-inhibitor protein II"/>
    <property type="match status" value="1"/>
</dbReference>
<feature type="region of interest" description="Disordered" evidence="2">
    <location>
        <begin position="470"/>
        <end position="490"/>
    </location>
</feature>
<dbReference type="PROSITE" id="PS00626">
    <property type="entry name" value="RCC1_2"/>
    <property type="match status" value="1"/>
</dbReference>
<gene>
    <name evidence="3" type="ORF">PPROV_000493600</name>
</gene>
<feature type="compositionally biased region" description="Basic and acidic residues" evidence="2">
    <location>
        <begin position="470"/>
        <end position="487"/>
    </location>
</feature>
<name>A0A830HLU0_9CHLO</name>
<organism evidence="3 4">
    <name type="scientific">Pycnococcus provasolii</name>
    <dbReference type="NCBI Taxonomy" id="41880"/>
    <lineage>
        <taxon>Eukaryota</taxon>
        <taxon>Viridiplantae</taxon>
        <taxon>Chlorophyta</taxon>
        <taxon>Pseudoscourfieldiophyceae</taxon>
        <taxon>Pseudoscourfieldiales</taxon>
        <taxon>Pycnococcaceae</taxon>
        <taxon>Pycnococcus</taxon>
    </lineage>
</organism>
<dbReference type="InterPro" id="IPR000408">
    <property type="entry name" value="Reg_chr_condens"/>
</dbReference>
<dbReference type="Pfam" id="PF13540">
    <property type="entry name" value="RCC1_2"/>
    <property type="match status" value="1"/>
</dbReference>
<dbReference type="PANTHER" id="PTHR43941:SF1">
    <property type="entry name" value="STRUCTURAL MAINTENANCE OF CHROMOSOMES PROTEIN 2"/>
    <property type="match status" value="1"/>
</dbReference>
<dbReference type="SUPFAM" id="SSF50985">
    <property type="entry name" value="RCC1/BLIP-II"/>
    <property type="match status" value="1"/>
</dbReference>
<dbReference type="EMBL" id="BNJQ01000012">
    <property type="protein sequence ID" value="GHP06189.1"/>
    <property type="molecule type" value="Genomic_DNA"/>
</dbReference>
<evidence type="ECO:0000256" key="1">
    <source>
        <dbReference type="SAM" id="Coils"/>
    </source>
</evidence>
<sequence length="658" mass="70950">MAAPVDDVVGAHRDLGELAYEALRLAFVPWQRERRLAKERERTRIARLSSRLIAAGMYHSLALQVDGGIAFWGENCDGQAPPAGVDGEFVAVAAFACHSLAIRRDGSIACWGENDAGQADMGIWGYVVGAFVLDPPGGPRAGSRSDSGMAPASDPSIAAQLDLLTKKVDLLTSSPQGLDTSSLSSLKSELALAKTALASSQSELANSRNLITTLKTSMKNQEDAYNSLSLVKLAQHQETLESLKSQLKQQEIKHAENLQALAVDFQTQQSKTLQHTRSLEEEIAYSDPDNTSSPLDDAALIILSEDNERLLESNSLLQTQLTALESKIAQIEASSSEKLATQMKESAALLAAEQAKANAAAASAASASAAAAAAAAAEEQLREALAAATLDFVTEKTKLTEYARSLEEQLAYVDDEEDSEDSKTAADSDSTSLLFTEELFERFEKKRSGFNSQPSSTEIDLAKAREANSKLESELKASRSESSKLEQEMSSLRATLESMTREVVGERENLVRYTRQLEEELAYVDDGDDSDVVPFVRNPPGTFQLKKRVNKMAAVGGEFQRNPPGTFQLKKRVNKMAAVGGGFQRNPPGTFQLKKRVNKLGAVAAAASSSNSTFQLKKRVNKLGAVAAAASSSNSAPFQRNPPGSFQLKKRVNKLEKE</sequence>